<gene>
    <name evidence="2" type="ORF">GETHPA_22340</name>
</gene>
<evidence type="ECO:0000256" key="1">
    <source>
        <dbReference type="SAM" id="MobiDB-lite"/>
    </source>
</evidence>
<feature type="region of interest" description="Disordered" evidence="1">
    <location>
        <begin position="78"/>
        <end position="106"/>
    </location>
</feature>
<keyword evidence="3" id="KW-1185">Reference proteome</keyword>
<sequence length="106" mass="11510">MPLPTSELKLGYELFSKLLTWAAGKRSSKRLEALKSAAFQELLKGDGADLDLVASVLREIHKAKDTSAKAIRLEGLFDQAAQPPARKPERRKKAAKAAPKGAKDKA</sequence>
<dbReference type="EMBL" id="BSDD01000004">
    <property type="protein sequence ID" value="GLH70701.1"/>
    <property type="molecule type" value="Genomic_DNA"/>
</dbReference>
<evidence type="ECO:0000313" key="2">
    <source>
        <dbReference type="EMBL" id="GLH70701.1"/>
    </source>
</evidence>
<name>A0ABQ5Q8G1_9BACT</name>
<organism evidence="2 3">
    <name type="scientific">Geothrix rubra</name>
    <dbReference type="NCBI Taxonomy" id="2927977"/>
    <lineage>
        <taxon>Bacteria</taxon>
        <taxon>Pseudomonadati</taxon>
        <taxon>Acidobacteriota</taxon>
        <taxon>Holophagae</taxon>
        <taxon>Holophagales</taxon>
        <taxon>Holophagaceae</taxon>
        <taxon>Geothrix</taxon>
    </lineage>
</organism>
<accession>A0ABQ5Q8G1</accession>
<reference evidence="2 3" key="1">
    <citation type="journal article" date="2023" name="Antonie Van Leeuwenhoek">
        <title>Mesoterricola silvestris gen. nov., sp. nov., Mesoterricola sediminis sp. nov., Geothrix oryzae sp. nov., Geothrix edaphica sp. nov., Geothrix rubra sp. nov., and Geothrix limicola sp. nov., six novel members of Acidobacteriota isolated from soils.</title>
        <authorList>
            <person name="Itoh H."/>
            <person name="Sugisawa Y."/>
            <person name="Mise K."/>
            <person name="Xu Z."/>
            <person name="Kuniyasu M."/>
            <person name="Ushijima N."/>
            <person name="Kawano K."/>
            <person name="Kobayashi E."/>
            <person name="Shiratori Y."/>
            <person name="Masuda Y."/>
            <person name="Senoo K."/>
        </authorList>
    </citation>
    <scope>NUCLEOTIDE SEQUENCE [LARGE SCALE GENOMIC DNA]</scope>
    <source>
        <strain evidence="2 3">Red803</strain>
    </source>
</reference>
<protein>
    <submittedName>
        <fullName evidence="2">Uncharacterized protein</fullName>
    </submittedName>
</protein>
<dbReference type="Proteomes" id="UP001165089">
    <property type="component" value="Unassembled WGS sequence"/>
</dbReference>
<proteinExistence type="predicted"/>
<comment type="caution">
    <text evidence="2">The sequence shown here is derived from an EMBL/GenBank/DDBJ whole genome shotgun (WGS) entry which is preliminary data.</text>
</comment>
<dbReference type="RefSeq" id="WP_285726182.1">
    <property type="nucleotide sequence ID" value="NZ_BSDD01000004.1"/>
</dbReference>
<evidence type="ECO:0000313" key="3">
    <source>
        <dbReference type="Proteomes" id="UP001165089"/>
    </source>
</evidence>